<dbReference type="Gene3D" id="3.30.70.1240">
    <property type="entry name" value="DOPA-like domains"/>
    <property type="match status" value="1"/>
</dbReference>
<dbReference type="PANTHER" id="PTHR36423:SF2">
    <property type="entry name" value="AFR070WP"/>
    <property type="match status" value="1"/>
</dbReference>
<keyword evidence="1" id="KW-1133">Transmembrane helix</keyword>
<dbReference type="Proteomes" id="UP000189580">
    <property type="component" value="Chromosome c"/>
</dbReference>
<dbReference type="AlphaFoldDB" id="A0A161HHH0"/>
<dbReference type="PANTHER" id="PTHR36423">
    <property type="entry name" value="AFR070WP"/>
    <property type="match status" value="1"/>
</dbReference>
<accession>A0A161HHH0</accession>
<feature type="transmembrane region" description="Helical" evidence="1">
    <location>
        <begin position="89"/>
        <end position="108"/>
    </location>
</feature>
<keyword evidence="1" id="KW-0812">Transmembrane</keyword>
<sequence length="112" mass="11659">MLTLGRFQLNHGSLSVLVHPHTGFDVADHTDHAIWIGEKVPLIVGVLEAAEKRQSAAAATTAPIAPIAVASAATTAPIAVAAITAPISVAAMLLLSLPLLLLLLCYLMQYDI</sequence>
<organism evidence="2 3">
    <name type="scientific">Sugiyamaella lignohabitans</name>
    <dbReference type="NCBI Taxonomy" id="796027"/>
    <lineage>
        <taxon>Eukaryota</taxon>
        <taxon>Fungi</taxon>
        <taxon>Dikarya</taxon>
        <taxon>Ascomycota</taxon>
        <taxon>Saccharomycotina</taxon>
        <taxon>Dipodascomycetes</taxon>
        <taxon>Dipodascales</taxon>
        <taxon>Trichomonascaceae</taxon>
        <taxon>Sugiyamaella</taxon>
    </lineage>
</organism>
<dbReference type="InterPro" id="IPR023389">
    <property type="entry name" value="DOPA-like_sf"/>
</dbReference>
<reference evidence="2 3" key="1">
    <citation type="submission" date="2016-02" db="EMBL/GenBank/DDBJ databases">
        <title>Complete genome sequence and transcriptome regulation of the pentose utilising yeast Sugiyamaella lignohabitans.</title>
        <authorList>
            <person name="Bellasio M."/>
            <person name="Peymann A."/>
            <person name="Valli M."/>
            <person name="Sipitzky M."/>
            <person name="Graf A."/>
            <person name="Sauer M."/>
            <person name="Marx H."/>
            <person name="Mattanovich D."/>
        </authorList>
    </citation>
    <scope>NUCLEOTIDE SEQUENCE [LARGE SCALE GENOMIC DNA]</scope>
    <source>
        <strain evidence="2 3">CBS 10342</strain>
    </source>
</reference>
<keyword evidence="2" id="KW-0560">Oxidoreductase</keyword>
<dbReference type="Pfam" id="PF08883">
    <property type="entry name" value="DOPA_dioxygen"/>
    <property type="match status" value="1"/>
</dbReference>
<keyword evidence="2" id="KW-0223">Dioxygenase</keyword>
<dbReference type="GO" id="GO:0051213">
    <property type="term" value="F:dioxygenase activity"/>
    <property type="evidence" value="ECO:0007669"/>
    <property type="project" value="UniProtKB-KW"/>
</dbReference>
<dbReference type="InterPro" id="IPR014980">
    <property type="entry name" value="DOPA_dioxygen"/>
</dbReference>
<keyword evidence="1" id="KW-0472">Membrane</keyword>
<gene>
    <name evidence="2" type="primary">DOP98</name>
    <name evidence="2" type="ORF">AWJ20_4418</name>
</gene>
<name>A0A161HHH0_9ASCO</name>
<dbReference type="OrthoDB" id="9970095at2759"/>
<dbReference type="GeneID" id="30036548"/>
<evidence type="ECO:0000313" key="2">
    <source>
        <dbReference type="EMBL" id="ANB11597.1"/>
    </source>
</evidence>
<dbReference type="SUPFAM" id="SSF143410">
    <property type="entry name" value="DOPA-like"/>
    <property type="match status" value="1"/>
</dbReference>
<keyword evidence="3" id="KW-1185">Reference proteome</keyword>
<proteinExistence type="predicted"/>
<feature type="transmembrane region" description="Helical" evidence="1">
    <location>
        <begin position="62"/>
        <end position="83"/>
    </location>
</feature>
<dbReference type="EMBL" id="CP014500">
    <property type="protein sequence ID" value="ANB11597.1"/>
    <property type="molecule type" value="Genomic_DNA"/>
</dbReference>
<dbReference type="KEGG" id="slb:AWJ20_4418"/>
<evidence type="ECO:0000313" key="3">
    <source>
        <dbReference type="Proteomes" id="UP000189580"/>
    </source>
</evidence>
<evidence type="ECO:0000256" key="1">
    <source>
        <dbReference type="SAM" id="Phobius"/>
    </source>
</evidence>
<dbReference type="RefSeq" id="XP_018734074.1">
    <property type="nucleotide sequence ID" value="XM_018881485.1"/>
</dbReference>
<protein>
    <submittedName>
        <fullName evidence="2">Putative DOPA-dioxygenase</fullName>
    </submittedName>
</protein>